<dbReference type="AlphaFoldDB" id="A0A2T0TZF3"/>
<accession>A0A2T0TZF3</accession>
<evidence type="ECO:0000313" key="2">
    <source>
        <dbReference type="Proteomes" id="UP000239210"/>
    </source>
</evidence>
<dbReference type="Gene3D" id="1.20.120.450">
    <property type="entry name" value="dinb family like domain"/>
    <property type="match status" value="1"/>
</dbReference>
<reference evidence="1 2" key="1">
    <citation type="submission" date="2018-03" db="EMBL/GenBank/DDBJ databases">
        <title>Genomic Encyclopedia of Archaeal and Bacterial Type Strains, Phase II (KMG-II): from individual species to whole genera.</title>
        <authorList>
            <person name="Goeker M."/>
        </authorList>
    </citation>
    <scope>NUCLEOTIDE SEQUENCE [LARGE SCALE GENOMIC DNA]</scope>
    <source>
        <strain evidence="1 2">DSM 45416</strain>
    </source>
</reference>
<dbReference type="RefSeq" id="WP_106275590.1">
    <property type="nucleotide sequence ID" value="NZ_PVTG01000002.1"/>
</dbReference>
<dbReference type="SUPFAM" id="SSF109854">
    <property type="entry name" value="DinB/YfiT-like putative metalloenzymes"/>
    <property type="match status" value="1"/>
</dbReference>
<dbReference type="InterPro" id="IPR034660">
    <property type="entry name" value="DinB/YfiT-like"/>
</dbReference>
<name>A0A2T0TZF3_9ACTN</name>
<gene>
    <name evidence="1" type="ORF">LY71_102115</name>
</gene>
<proteinExistence type="predicted"/>
<dbReference type="InterPro" id="IPR007061">
    <property type="entry name" value="MST-like"/>
</dbReference>
<protein>
    <submittedName>
        <fullName evidence="1">Uncharacterized protein DUF664</fullName>
    </submittedName>
</protein>
<keyword evidence="2" id="KW-1185">Reference proteome</keyword>
<dbReference type="Pfam" id="PF04978">
    <property type="entry name" value="MST"/>
    <property type="match status" value="1"/>
</dbReference>
<comment type="caution">
    <text evidence="1">The sequence shown here is derived from an EMBL/GenBank/DDBJ whole genome shotgun (WGS) entry which is preliminary data.</text>
</comment>
<evidence type="ECO:0000313" key="1">
    <source>
        <dbReference type="EMBL" id="PRY51052.1"/>
    </source>
</evidence>
<sequence length="169" mass="19015">MRTDPPESAPELVQLTAYLDFHRQTLLLKADGLTREQLAHRHPPSALTLAGLVYHLALVEETWMVQRFAGGPIPEPWDTVDWDATPDWELETGPTLEPQVLRSRYEEACRRSRDVVADAGDLDALSAVPLRNGNRFSLRWALLHLLEETARHNGHADLIREAIDGVLGE</sequence>
<organism evidence="1 2">
    <name type="scientific">Geodermatophilus tzadiensis</name>
    <dbReference type="NCBI Taxonomy" id="1137988"/>
    <lineage>
        <taxon>Bacteria</taxon>
        <taxon>Bacillati</taxon>
        <taxon>Actinomycetota</taxon>
        <taxon>Actinomycetes</taxon>
        <taxon>Geodermatophilales</taxon>
        <taxon>Geodermatophilaceae</taxon>
        <taxon>Geodermatophilus</taxon>
    </lineage>
</organism>
<dbReference type="EMBL" id="PVTG01000002">
    <property type="protein sequence ID" value="PRY51052.1"/>
    <property type="molecule type" value="Genomic_DNA"/>
</dbReference>
<dbReference type="OrthoDB" id="4548523at2"/>
<dbReference type="Proteomes" id="UP000239210">
    <property type="component" value="Unassembled WGS sequence"/>
</dbReference>